<keyword evidence="4" id="KW-0443">Lipid metabolism</keyword>
<evidence type="ECO:0000313" key="11">
    <source>
        <dbReference type="EMBL" id="MBB3861424.1"/>
    </source>
</evidence>
<dbReference type="InterPro" id="IPR029069">
    <property type="entry name" value="HotDog_dom_sf"/>
</dbReference>
<gene>
    <name evidence="11" type="ORF">GGQ88_002708</name>
</gene>
<evidence type="ECO:0000256" key="5">
    <source>
        <dbReference type="ARBA" id="ARBA00038894"/>
    </source>
</evidence>
<dbReference type="SUPFAM" id="SSF54637">
    <property type="entry name" value="Thioesterase/thiol ester dehydrase-isomerase"/>
    <property type="match status" value="2"/>
</dbReference>
<evidence type="ECO:0000313" key="12">
    <source>
        <dbReference type="Proteomes" id="UP000562395"/>
    </source>
</evidence>
<comment type="catalytic activity">
    <reaction evidence="6">
        <text>a fatty acyl-CoA + H2O = a fatty acid + CoA + H(+)</text>
        <dbReference type="Rhea" id="RHEA:16781"/>
        <dbReference type="ChEBI" id="CHEBI:15377"/>
        <dbReference type="ChEBI" id="CHEBI:15378"/>
        <dbReference type="ChEBI" id="CHEBI:28868"/>
        <dbReference type="ChEBI" id="CHEBI:57287"/>
        <dbReference type="ChEBI" id="CHEBI:77636"/>
        <dbReference type="EC" id="3.1.2.20"/>
    </reaction>
    <physiologicalReaction direction="left-to-right" evidence="6">
        <dbReference type="Rhea" id="RHEA:16782"/>
    </physiologicalReaction>
</comment>
<dbReference type="EMBL" id="JACICY010000006">
    <property type="protein sequence ID" value="MBB3861424.1"/>
    <property type="molecule type" value="Genomic_DNA"/>
</dbReference>
<dbReference type="GO" id="GO:0009062">
    <property type="term" value="P:fatty acid catabolic process"/>
    <property type="evidence" value="ECO:0007669"/>
    <property type="project" value="TreeGrafter"/>
</dbReference>
<dbReference type="Gene3D" id="2.40.160.210">
    <property type="entry name" value="Acyl-CoA thioesterase, double hotdog domain"/>
    <property type="match status" value="1"/>
</dbReference>
<sequence length="299" mass="33534">MTDDTDPTPDALVAGLLDLLNVKDHGGDRFEGRRKIGGVGRVFGGQVIGQALASAERTVPDDRPVHSLHVYFLRGGSEDHEIDFKVERDMDGGSFSNRRVVAQQLGKPIFNMLASFHKREPGVHHAEAMPQVEGPDNLPNEAELRRRFAQYVPESRRHVMLQPRPIELRPLESRRWTGGPPSEPVAHTWFRAVATLPDDPRIHRAVLAYASDMTLLGTATLPHELSWIKGNLMTASLDHALWFHDDFRADEWLLYACDSPWAGRARGFNRGRIYTRDGRLVASVAQEGLMREIEPKSTG</sequence>
<evidence type="ECO:0000256" key="2">
    <source>
        <dbReference type="ARBA" id="ARBA00011881"/>
    </source>
</evidence>
<reference evidence="11 12" key="1">
    <citation type="submission" date="2020-08" db="EMBL/GenBank/DDBJ databases">
        <title>Genomic Encyclopedia of Type Strains, Phase IV (KMG-IV): sequencing the most valuable type-strain genomes for metagenomic binning, comparative biology and taxonomic classification.</title>
        <authorList>
            <person name="Goeker M."/>
        </authorList>
    </citation>
    <scope>NUCLEOTIDE SEQUENCE [LARGE SCALE GENOMIC DNA]</scope>
    <source>
        <strain evidence="11 12">DSM 14552</strain>
    </source>
</reference>
<dbReference type="InterPro" id="IPR003703">
    <property type="entry name" value="Acyl_CoA_thio"/>
</dbReference>
<comment type="caution">
    <text evidence="11">The sequence shown here is derived from an EMBL/GenBank/DDBJ whole genome shotgun (WGS) entry which is preliminary data.</text>
</comment>
<dbReference type="Pfam" id="PF13622">
    <property type="entry name" value="4HBT_3"/>
    <property type="match status" value="1"/>
</dbReference>
<name>A0A7W6EX26_9SPHN</name>
<evidence type="ECO:0000256" key="3">
    <source>
        <dbReference type="ARBA" id="ARBA00022801"/>
    </source>
</evidence>
<dbReference type="Pfam" id="PF02551">
    <property type="entry name" value="Acyl_CoA_thio"/>
    <property type="match status" value="1"/>
</dbReference>
<dbReference type="EC" id="3.1.2.20" evidence="5"/>
<keyword evidence="3 11" id="KW-0378">Hydrolase</keyword>
<dbReference type="PANTHER" id="PTHR11066">
    <property type="entry name" value="ACYL-COA THIOESTERASE"/>
    <property type="match status" value="1"/>
</dbReference>
<protein>
    <recommendedName>
        <fullName evidence="7">Acyl-CoA thioesterase 2</fullName>
        <ecNumber evidence="5">3.1.2.20</ecNumber>
    </recommendedName>
    <alternativeName>
        <fullName evidence="8">Thioesterase II</fullName>
    </alternativeName>
</protein>
<dbReference type="FunFam" id="2.40.160.210:FF:000001">
    <property type="entry name" value="Acyl-CoA thioesterase II"/>
    <property type="match status" value="1"/>
</dbReference>
<evidence type="ECO:0000256" key="1">
    <source>
        <dbReference type="ARBA" id="ARBA00006538"/>
    </source>
</evidence>
<comment type="subunit">
    <text evidence="2">Homotetramer.</text>
</comment>
<dbReference type="AlphaFoldDB" id="A0A7W6EX26"/>
<dbReference type="CDD" id="cd03445">
    <property type="entry name" value="Thioesterase_II_repeat2"/>
    <property type="match status" value="1"/>
</dbReference>
<comment type="similarity">
    <text evidence="1">Belongs to the C/M/P thioester hydrolase family.</text>
</comment>
<dbReference type="RefSeq" id="WP_183613926.1">
    <property type="nucleotide sequence ID" value="NZ_JACICY010000006.1"/>
</dbReference>
<dbReference type="InterPro" id="IPR049449">
    <property type="entry name" value="TesB_ACOT8-like_N"/>
</dbReference>
<dbReference type="InterPro" id="IPR042171">
    <property type="entry name" value="Acyl-CoA_hotdog"/>
</dbReference>
<evidence type="ECO:0000256" key="6">
    <source>
        <dbReference type="ARBA" id="ARBA00050943"/>
    </source>
</evidence>
<dbReference type="CDD" id="cd03444">
    <property type="entry name" value="Thioesterase_II_repeat1"/>
    <property type="match status" value="1"/>
</dbReference>
<dbReference type="Proteomes" id="UP000562395">
    <property type="component" value="Unassembled WGS sequence"/>
</dbReference>
<organism evidence="11 12">
    <name type="scientific">Novosphingobium hassiacum</name>
    <dbReference type="NCBI Taxonomy" id="173676"/>
    <lineage>
        <taxon>Bacteria</taxon>
        <taxon>Pseudomonadati</taxon>
        <taxon>Pseudomonadota</taxon>
        <taxon>Alphaproteobacteria</taxon>
        <taxon>Sphingomonadales</taxon>
        <taxon>Sphingomonadaceae</taxon>
        <taxon>Novosphingobium</taxon>
    </lineage>
</organism>
<accession>A0A7W6EX26</accession>
<evidence type="ECO:0000256" key="8">
    <source>
        <dbReference type="ARBA" id="ARBA00079653"/>
    </source>
</evidence>
<evidence type="ECO:0000259" key="9">
    <source>
        <dbReference type="Pfam" id="PF02551"/>
    </source>
</evidence>
<evidence type="ECO:0000256" key="4">
    <source>
        <dbReference type="ARBA" id="ARBA00023098"/>
    </source>
</evidence>
<feature type="domain" description="Acyl-CoA thioesterase 2 C-terminal" evidence="9">
    <location>
        <begin position="164"/>
        <end position="289"/>
    </location>
</feature>
<keyword evidence="12" id="KW-1185">Reference proteome</keyword>
<dbReference type="PANTHER" id="PTHR11066:SF34">
    <property type="entry name" value="ACYL-COENZYME A THIOESTERASE 8"/>
    <property type="match status" value="1"/>
</dbReference>
<dbReference type="GO" id="GO:0006637">
    <property type="term" value="P:acyl-CoA metabolic process"/>
    <property type="evidence" value="ECO:0007669"/>
    <property type="project" value="InterPro"/>
</dbReference>
<evidence type="ECO:0000259" key="10">
    <source>
        <dbReference type="Pfam" id="PF13622"/>
    </source>
</evidence>
<evidence type="ECO:0000256" key="7">
    <source>
        <dbReference type="ARBA" id="ARBA00071120"/>
    </source>
</evidence>
<dbReference type="GO" id="GO:0047617">
    <property type="term" value="F:fatty acyl-CoA hydrolase activity"/>
    <property type="evidence" value="ECO:0007669"/>
    <property type="project" value="UniProtKB-EC"/>
</dbReference>
<dbReference type="InterPro" id="IPR025652">
    <property type="entry name" value="TesB_C"/>
</dbReference>
<dbReference type="GO" id="GO:0005829">
    <property type="term" value="C:cytosol"/>
    <property type="evidence" value="ECO:0007669"/>
    <property type="project" value="TreeGrafter"/>
</dbReference>
<feature type="domain" description="Acyl-CoA thioesterase-like N-terminal HotDog" evidence="10">
    <location>
        <begin position="39"/>
        <end position="117"/>
    </location>
</feature>
<proteinExistence type="inferred from homology"/>